<sequence>MTVIEVLLRVVAALHALDPGAIGGLPGLTIAALGIGVLGVTVAGSAALAAALVVLRLVALLTGAARVPRAGTTTASPDLVTRIAWSDPDAPGHARPRAPGVVPAV</sequence>
<keyword evidence="2" id="KW-1185">Reference proteome</keyword>
<reference evidence="1" key="1">
    <citation type="submission" date="2021-06" db="EMBL/GenBank/DDBJ databases">
        <authorList>
            <person name="Ellington A.J."/>
            <person name="Bryan N.C."/>
            <person name="Christner B.C."/>
            <person name="Reisch C.R."/>
        </authorList>
    </citation>
    <scope>NUCLEOTIDE SEQUENCE</scope>
    <source>
        <strain evidence="1">L6-1</strain>
    </source>
</reference>
<accession>A0ACD1E6Z1</accession>
<proteinExistence type="predicted"/>
<dbReference type="EMBL" id="CP076544">
    <property type="protein sequence ID" value="QWS34574.1"/>
    <property type="molecule type" value="Genomic_DNA"/>
</dbReference>
<organism evidence="1 2">
    <name type="scientific">Curtobacterium aetherium</name>
    <dbReference type="NCBI Taxonomy" id="2841594"/>
    <lineage>
        <taxon>Bacteria</taxon>
        <taxon>Bacillati</taxon>
        <taxon>Actinomycetota</taxon>
        <taxon>Actinomycetes</taxon>
        <taxon>Micrococcales</taxon>
        <taxon>Microbacteriaceae</taxon>
        <taxon>Curtobacterium</taxon>
    </lineage>
</organism>
<evidence type="ECO:0000313" key="2">
    <source>
        <dbReference type="Proteomes" id="UP000681794"/>
    </source>
</evidence>
<gene>
    <name evidence="1" type="ORF">KM842_05355</name>
</gene>
<dbReference type="Proteomes" id="UP000681794">
    <property type="component" value="Chromosome"/>
</dbReference>
<evidence type="ECO:0000313" key="1">
    <source>
        <dbReference type="EMBL" id="QWS34574.1"/>
    </source>
</evidence>
<name>A0ACD1E6Z1_9MICO</name>
<protein>
    <submittedName>
        <fullName evidence="1">Uncharacterized protein</fullName>
    </submittedName>
</protein>